<gene>
    <name evidence="2" type="ORF">PoB_006818600</name>
</gene>
<accession>A0AAV4DC17</accession>
<dbReference type="EMBL" id="BLXT01007705">
    <property type="protein sequence ID" value="GFO41681.1"/>
    <property type="molecule type" value="Genomic_DNA"/>
</dbReference>
<proteinExistence type="predicted"/>
<sequence length="215" mass="23796">MGRMNIESIAGRYGIRFVPGILAHHAFTGLWRLMGKKLRGGVVSNQARFWGRGFDGWTEERRGKRRGNKKSRRERGIELEISTPYKIQIRIATKRCRPVKPEQSAGFTSPSVGLGVRTMRVANNSTHSTDASTEDAADRSKRASQRSRGTTKGSSRCSNSRSTSGGRDRVEGALRQRVQTEGRLGRSRTGVAHGGLAVLNRLAVLRRSFISVCRS</sequence>
<organism evidence="2 3">
    <name type="scientific">Plakobranchus ocellatus</name>
    <dbReference type="NCBI Taxonomy" id="259542"/>
    <lineage>
        <taxon>Eukaryota</taxon>
        <taxon>Metazoa</taxon>
        <taxon>Spiralia</taxon>
        <taxon>Lophotrochozoa</taxon>
        <taxon>Mollusca</taxon>
        <taxon>Gastropoda</taxon>
        <taxon>Heterobranchia</taxon>
        <taxon>Euthyneura</taxon>
        <taxon>Panpulmonata</taxon>
        <taxon>Sacoglossa</taxon>
        <taxon>Placobranchoidea</taxon>
        <taxon>Plakobranchidae</taxon>
        <taxon>Plakobranchus</taxon>
    </lineage>
</organism>
<evidence type="ECO:0000313" key="2">
    <source>
        <dbReference type="EMBL" id="GFO41681.1"/>
    </source>
</evidence>
<name>A0AAV4DC17_9GAST</name>
<protein>
    <submittedName>
        <fullName evidence="2">Uncharacterized protein</fullName>
    </submittedName>
</protein>
<feature type="compositionally biased region" description="Low complexity" evidence="1">
    <location>
        <begin position="153"/>
        <end position="165"/>
    </location>
</feature>
<dbReference type="Proteomes" id="UP000735302">
    <property type="component" value="Unassembled WGS sequence"/>
</dbReference>
<comment type="caution">
    <text evidence="2">The sequence shown here is derived from an EMBL/GenBank/DDBJ whole genome shotgun (WGS) entry which is preliminary data.</text>
</comment>
<feature type="compositionally biased region" description="Basic residues" evidence="1">
    <location>
        <begin position="63"/>
        <end position="73"/>
    </location>
</feature>
<feature type="region of interest" description="Disordered" evidence="1">
    <location>
        <begin position="58"/>
        <end position="77"/>
    </location>
</feature>
<keyword evidence="3" id="KW-1185">Reference proteome</keyword>
<reference evidence="2 3" key="1">
    <citation type="journal article" date="2021" name="Elife">
        <title>Chloroplast acquisition without the gene transfer in kleptoplastic sea slugs, Plakobranchus ocellatus.</title>
        <authorList>
            <person name="Maeda T."/>
            <person name="Takahashi S."/>
            <person name="Yoshida T."/>
            <person name="Shimamura S."/>
            <person name="Takaki Y."/>
            <person name="Nagai Y."/>
            <person name="Toyoda A."/>
            <person name="Suzuki Y."/>
            <person name="Arimoto A."/>
            <person name="Ishii H."/>
            <person name="Satoh N."/>
            <person name="Nishiyama T."/>
            <person name="Hasebe M."/>
            <person name="Maruyama T."/>
            <person name="Minagawa J."/>
            <person name="Obokata J."/>
            <person name="Shigenobu S."/>
        </authorList>
    </citation>
    <scope>NUCLEOTIDE SEQUENCE [LARGE SCALE GENOMIC DNA]</scope>
</reference>
<feature type="compositionally biased region" description="Basic and acidic residues" evidence="1">
    <location>
        <begin position="166"/>
        <end position="184"/>
    </location>
</feature>
<feature type="region of interest" description="Disordered" evidence="1">
    <location>
        <begin position="124"/>
        <end position="188"/>
    </location>
</feature>
<evidence type="ECO:0000256" key="1">
    <source>
        <dbReference type="SAM" id="MobiDB-lite"/>
    </source>
</evidence>
<evidence type="ECO:0000313" key="3">
    <source>
        <dbReference type="Proteomes" id="UP000735302"/>
    </source>
</evidence>
<dbReference type="AlphaFoldDB" id="A0AAV4DC17"/>